<evidence type="ECO:0000259" key="11">
    <source>
        <dbReference type="PROSITE" id="PS50893"/>
    </source>
</evidence>
<evidence type="ECO:0000313" key="13">
    <source>
        <dbReference type="Proteomes" id="UP000032737"/>
    </source>
</evidence>
<dbReference type="InterPro" id="IPR003439">
    <property type="entry name" value="ABC_transporter-like_ATP-bd"/>
</dbReference>
<evidence type="ECO:0000256" key="1">
    <source>
        <dbReference type="ARBA" id="ARBA00004429"/>
    </source>
</evidence>
<keyword evidence="6 12" id="KW-0067">ATP-binding</keyword>
<name>U4KNZ6_9MOLU</name>
<keyword evidence="5" id="KW-0547">Nucleotide-binding</keyword>
<dbReference type="RefSeq" id="WP_030004997.1">
    <property type="nucleotide sequence ID" value="NC_022549.1"/>
</dbReference>
<evidence type="ECO:0000256" key="2">
    <source>
        <dbReference type="ARBA" id="ARBA00022448"/>
    </source>
</evidence>
<evidence type="ECO:0000313" key="12">
    <source>
        <dbReference type="EMBL" id="CCV66137.1"/>
    </source>
</evidence>
<dbReference type="InterPro" id="IPR003593">
    <property type="entry name" value="AAA+_ATPase"/>
</dbReference>
<dbReference type="Gene3D" id="3.40.50.300">
    <property type="entry name" value="P-loop containing nucleotide triphosphate hydrolases"/>
    <property type="match status" value="1"/>
</dbReference>
<dbReference type="HOGENOM" id="CLU_379315_0_0_14"/>
<evidence type="ECO:0000256" key="5">
    <source>
        <dbReference type="ARBA" id="ARBA00022741"/>
    </source>
</evidence>
<dbReference type="GO" id="GO:0005886">
    <property type="term" value="C:plasma membrane"/>
    <property type="evidence" value="ECO:0007669"/>
    <property type="project" value="UniProtKB-SubCell"/>
</dbReference>
<evidence type="ECO:0000256" key="8">
    <source>
        <dbReference type="ARBA" id="ARBA00023136"/>
    </source>
</evidence>
<dbReference type="STRING" id="61635.BN85311160"/>
<feature type="transmembrane region" description="Helical" evidence="10">
    <location>
        <begin position="603"/>
        <end position="626"/>
    </location>
</feature>
<sequence>MIRLEGISKYYTTDANVVMGLRKVNLELKIGEFVAITGESGSGKSTLLNVISGLDKYDDGEMYVLGEETSYYSTDELEQYRKLYIGFVFQNYNIIDSYTVLENVMIALALQGYPKEKRKSRALELIDKVGLSSHVNHRSSKLSGGQKQRAVIARALAKDCPIIVADEPTGNLDQQSGEMIMALLKEIAKEKLVVVVTHNYEQVAPYATRKIRMYDGEIVEDKELKSVEIKEERAPIAHYQMNIIDLLRFSLKNMYRIPKKSMILLLFTMVSILSVFLVYSNYQRSNSENTYYGYNSVFTNLHPGRLVVKKRDETPFTLSEINRFESMNRVLSVSNYDLVNDLSISLFNEDYGRQINPRSLVYFDDAWLVRGRLPQNENEVLLRDWDGSGLGIDFELYLDGKNTSVDGYKLTVVGYYRDDLYLYGGSGEIGFFHEDFFNGPKDDLSQMPRIMTLFMMTNQITVHQENNAKDNVIFKSYYYLNSQVPFNEIRMQIDLAQYIASQLGLDVFSPFESLTGLSVTSILPYEDGTINNVTFKETTLSSSSFELIEMSLDTAQALFYQAPYQITLNTEDKFDATLVLDSISSDYYVVYPAGASESSFANVLTIGLLFIMLIVLGFVYIALNLVQKNVINSRKKDFIIFRSIGASRRDLVSILYIEQVFYVLFGFIFSYVAGFLIQLQFKNVVIFKYIIPQMHFWFIVIFVGIGLMMARKFSVKLFGKSVITTLKSEN</sequence>
<keyword evidence="4 10" id="KW-0812">Transmembrane</keyword>
<keyword evidence="2" id="KW-0813">Transport</keyword>
<dbReference type="PROSITE" id="PS00211">
    <property type="entry name" value="ABC_TRANSPORTER_1"/>
    <property type="match status" value="1"/>
</dbReference>
<evidence type="ECO:0000256" key="10">
    <source>
        <dbReference type="SAM" id="Phobius"/>
    </source>
</evidence>
<dbReference type="SMART" id="SM00382">
    <property type="entry name" value="AAA"/>
    <property type="match status" value="1"/>
</dbReference>
<evidence type="ECO:0000256" key="4">
    <source>
        <dbReference type="ARBA" id="ARBA00022692"/>
    </source>
</evidence>
<dbReference type="Proteomes" id="UP000032737">
    <property type="component" value="Chromosome"/>
</dbReference>
<keyword evidence="7 10" id="KW-1133">Transmembrane helix</keyword>
<dbReference type="OrthoDB" id="384179at2"/>
<reference evidence="12 13" key="1">
    <citation type="journal article" date="2013" name="J. Mol. Microbiol. Biotechnol.">
        <title>Analysis of the Complete Genomes of Acholeplasma brassicae , A. palmae and A. laidlawii and Their Comparison to the Obligate Parasites from ' Candidatus Phytoplasma'.</title>
        <authorList>
            <person name="Kube M."/>
            <person name="Siewert C."/>
            <person name="Migdoll A.M."/>
            <person name="Duduk B."/>
            <person name="Holz S."/>
            <person name="Rabus R."/>
            <person name="Seemuller E."/>
            <person name="Mitrovic J."/>
            <person name="Muller I."/>
            <person name="Buttner C."/>
            <person name="Reinhardt R."/>
        </authorList>
    </citation>
    <scope>NUCLEOTIDE SEQUENCE [LARGE SCALE GENOMIC DNA]</scope>
    <source>
        <strain evidence="13">0502</strain>
    </source>
</reference>
<dbReference type="InterPro" id="IPR003838">
    <property type="entry name" value="ABC3_permease_C"/>
</dbReference>
<keyword evidence="13" id="KW-1185">Reference proteome</keyword>
<feature type="transmembrane region" description="Helical" evidence="10">
    <location>
        <begin position="689"/>
        <end position="710"/>
    </location>
</feature>
<feature type="transmembrane region" description="Helical" evidence="10">
    <location>
        <begin position="651"/>
        <end position="677"/>
    </location>
</feature>
<dbReference type="GO" id="GO:0022857">
    <property type="term" value="F:transmembrane transporter activity"/>
    <property type="evidence" value="ECO:0007669"/>
    <property type="project" value="UniProtKB-ARBA"/>
</dbReference>
<keyword evidence="8 10" id="KW-0472">Membrane</keyword>
<dbReference type="FunFam" id="3.40.50.300:FF:000032">
    <property type="entry name" value="Export ABC transporter ATP-binding protein"/>
    <property type="match status" value="1"/>
</dbReference>
<organism evidence="12 13">
    <name type="scientific">Acholeplasma brassicae</name>
    <dbReference type="NCBI Taxonomy" id="61635"/>
    <lineage>
        <taxon>Bacteria</taxon>
        <taxon>Bacillati</taxon>
        <taxon>Mycoplasmatota</taxon>
        <taxon>Mollicutes</taxon>
        <taxon>Acholeplasmatales</taxon>
        <taxon>Acholeplasmataceae</taxon>
        <taxon>Acholeplasma</taxon>
    </lineage>
</organism>
<dbReference type="AlphaFoldDB" id="U4KNZ6"/>
<comment type="similarity">
    <text evidence="9">Belongs to the ABC transporter superfamily. Macrolide exporter (TC 3.A.1.122) family.</text>
</comment>
<dbReference type="GO" id="GO:0016887">
    <property type="term" value="F:ATP hydrolysis activity"/>
    <property type="evidence" value="ECO:0007669"/>
    <property type="project" value="InterPro"/>
</dbReference>
<dbReference type="GO" id="GO:0098796">
    <property type="term" value="C:membrane protein complex"/>
    <property type="evidence" value="ECO:0007669"/>
    <property type="project" value="UniProtKB-ARBA"/>
</dbReference>
<gene>
    <name evidence="12" type="ORF">BN85311160</name>
</gene>
<feature type="domain" description="ABC transporter" evidence="11">
    <location>
        <begin position="2"/>
        <end position="240"/>
    </location>
</feature>
<dbReference type="SUPFAM" id="SSF52540">
    <property type="entry name" value="P-loop containing nucleoside triphosphate hydrolases"/>
    <property type="match status" value="1"/>
</dbReference>
<dbReference type="KEGG" id="abra:BN85311160"/>
<dbReference type="Pfam" id="PF02687">
    <property type="entry name" value="FtsX"/>
    <property type="match status" value="1"/>
</dbReference>
<dbReference type="PANTHER" id="PTHR42798">
    <property type="entry name" value="LIPOPROTEIN-RELEASING SYSTEM ATP-BINDING PROTEIN LOLD"/>
    <property type="match status" value="1"/>
</dbReference>
<evidence type="ECO:0000256" key="6">
    <source>
        <dbReference type="ARBA" id="ARBA00022840"/>
    </source>
</evidence>
<proteinExistence type="inferred from homology"/>
<comment type="subcellular location">
    <subcellularLocation>
        <location evidence="1">Cell inner membrane</location>
        <topology evidence="1">Multi-pass membrane protein</topology>
    </subcellularLocation>
</comment>
<dbReference type="PANTHER" id="PTHR42798:SF6">
    <property type="entry name" value="CELL DIVISION ATP-BINDING PROTEIN FTSE"/>
    <property type="match status" value="1"/>
</dbReference>
<dbReference type="InterPro" id="IPR027417">
    <property type="entry name" value="P-loop_NTPase"/>
</dbReference>
<dbReference type="PROSITE" id="PS50893">
    <property type="entry name" value="ABC_TRANSPORTER_2"/>
    <property type="match status" value="1"/>
</dbReference>
<feature type="transmembrane region" description="Helical" evidence="10">
    <location>
        <begin position="262"/>
        <end position="282"/>
    </location>
</feature>
<evidence type="ECO:0000256" key="7">
    <source>
        <dbReference type="ARBA" id="ARBA00022989"/>
    </source>
</evidence>
<protein>
    <submittedName>
        <fullName evidence="12">Putative ABC-type transport system, (ATP-binding and permease components)</fullName>
    </submittedName>
</protein>
<evidence type="ECO:0000256" key="9">
    <source>
        <dbReference type="ARBA" id="ARBA00038388"/>
    </source>
</evidence>
<accession>U4KNZ6</accession>
<dbReference type="CDD" id="cd03255">
    <property type="entry name" value="ABC_MJ0796_LolCDE_FtsE"/>
    <property type="match status" value="1"/>
</dbReference>
<dbReference type="Pfam" id="PF00005">
    <property type="entry name" value="ABC_tran"/>
    <property type="match status" value="1"/>
</dbReference>
<dbReference type="GO" id="GO:0005524">
    <property type="term" value="F:ATP binding"/>
    <property type="evidence" value="ECO:0007669"/>
    <property type="project" value="UniProtKB-KW"/>
</dbReference>
<dbReference type="InterPro" id="IPR017871">
    <property type="entry name" value="ABC_transporter-like_CS"/>
</dbReference>
<dbReference type="InterPro" id="IPR017911">
    <property type="entry name" value="MacB-like_ATP-bd"/>
</dbReference>
<dbReference type="EMBL" id="FO681348">
    <property type="protein sequence ID" value="CCV66137.1"/>
    <property type="molecule type" value="Genomic_DNA"/>
</dbReference>
<keyword evidence="3" id="KW-1003">Cell membrane</keyword>
<evidence type="ECO:0000256" key="3">
    <source>
        <dbReference type="ARBA" id="ARBA00022475"/>
    </source>
</evidence>